<evidence type="ECO:0008006" key="3">
    <source>
        <dbReference type="Google" id="ProtNLM"/>
    </source>
</evidence>
<reference evidence="1 2" key="1">
    <citation type="journal article" date="2016" name="Microbes Environ.">
        <title>Phylogenetically diverse aerobic anoxygenic phototrophic bacteria isolated from epilithic biofilms in Tama river, Japan.</title>
        <authorList>
            <person name="Hirose S."/>
            <person name="Matsuura K."/>
            <person name="Haruta S."/>
        </authorList>
    </citation>
    <scope>NUCLEOTIDE SEQUENCE [LARGE SCALE GENOMIC DNA]</scope>
    <source>
        <strain evidence="1 2">S08</strain>
    </source>
</reference>
<gene>
    <name evidence="1" type="ORF">Rmf_41200</name>
</gene>
<accession>A0ABN6P6D9</accession>
<proteinExistence type="predicted"/>
<dbReference type="RefSeq" id="WP_244408375.1">
    <property type="nucleotide sequence ID" value="NZ_AP025637.1"/>
</dbReference>
<dbReference type="Proteomes" id="UP000831327">
    <property type="component" value="Chromosome"/>
</dbReference>
<evidence type="ECO:0000313" key="1">
    <source>
        <dbReference type="EMBL" id="BDG74191.1"/>
    </source>
</evidence>
<protein>
    <recommendedName>
        <fullName evidence="3">Rap1a immunity protein domain-containing protein</fullName>
    </recommendedName>
</protein>
<sequence length="97" mass="10177">MPVLAGLVFATGAAAQDWPAEKCRRYTQAWSAATQRLGTEGMSPAFLAAHAAFIASGCRDRAACPRSPAEIAMADTMTLLALNAGMSGTFLPFICRP</sequence>
<evidence type="ECO:0000313" key="2">
    <source>
        <dbReference type="Proteomes" id="UP000831327"/>
    </source>
</evidence>
<keyword evidence="2" id="KW-1185">Reference proteome</keyword>
<name>A0ABN6P6D9_9PROT</name>
<organism evidence="1 2">
    <name type="scientific">Roseomonas fluvialis</name>
    <dbReference type="NCBI Taxonomy" id="1750527"/>
    <lineage>
        <taxon>Bacteria</taxon>
        <taxon>Pseudomonadati</taxon>
        <taxon>Pseudomonadota</taxon>
        <taxon>Alphaproteobacteria</taxon>
        <taxon>Acetobacterales</taxon>
        <taxon>Roseomonadaceae</taxon>
        <taxon>Roseomonas</taxon>
    </lineage>
</organism>
<dbReference type="EMBL" id="AP025637">
    <property type="protein sequence ID" value="BDG74191.1"/>
    <property type="molecule type" value="Genomic_DNA"/>
</dbReference>